<evidence type="ECO:0000256" key="3">
    <source>
        <dbReference type="ARBA" id="ARBA00023125"/>
    </source>
</evidence>
<dbReference type="InterPro" id="IPR002104">
    <property type="entry name" value="Integrase_catalytic"/>
</dbReference>
<dbReference type="InterPro" id="IPR013762">
    <property type="entry name" value="Integrase-like_cat_sf"/>
</dbReference>
<dbReference type="InterPro" id="IPR010998">
    <property type="entry name" value="Integrase_recombinase_N"/>
</dbReference>
<dbReference type="InterPro" id="IPR044068">
    <property type="entry name" value="CB"/>
</dbReference>
<sequence>MPIRQRNGVWWIDFRTPSGQRIRRSTGTPDKKAAQEYHDRLKAQLWRQHKLGEQADRSYDEAALRFLAAYEGQADYESKVRYVEYWRQHLGRIPVANISTAHVLDALPTHKTYKKRGPEPLTPATKNRYLACIRTMLNMCAAWGWIARAPQLPALPEPKRRVRWIPRGEAAKLIQTVPQEWLRDACILGFATGMREDEIYGLEWSHVNLPARTAWVDADRAKSGRSRTIPLNDDAMAVLQRRKGADGRYVLMRNGRRIRGGDDRMFRQSVTDAGIQNFRFHDIRHTWASWHAQAGTPLLVLQQLGGWETLEMVMKYAHLAPSHLASHAGAVTFWSHDQEQAQKNGNEDCALVAVAA</sequence>
<evidence type="ECO:0000259" key="6">
    <source>
        <dbReference type="PROSITE" id="PS51898"/>
    </source>
</evidence>
<evidence type="ECO:0000313" key="8">
    <source>
        <dbReference type="EMBL" id="TCU97291.1"/>
    </source>
</evidence>
<evidence type="ECO:0000256" key="2">
    <source>
        <dbReference type="ARBA" id="ARBA00022908"/>
    </source>
</evidence>
<evidence type="ECO:0000256" key="4">
    <source>
        <dbReference type="ARBA" id="ARBA00023172"/>
    </source>
</evidence>
<protein>
    <submittedName>
        <fullName evidence="8">Site-specific recombinase XerD</fullName>
    </submittedName>
</protein>
<comment type="similarity">
    <text evidence="1">Belongs to the 'phage' integrase family.</text>
</comment>
<evidence type="ECO:0000259" key="7">
    <source>
        <dbReference type="PROSITE" id="PS51900"/>
    </source>
</evidence>
<dbReference type="Gene3D" id="1.10.150.130">
    <property type="match status" value="1"/>
</dbReference>
<keyword evidence="3 5" id="KW-0238">DNA-binding</keyword>
<evidence type="ECO:0000313" key="9">
    <source>
        <dbReference type="Proteomes" id="UP000294692"/>
    </source>
</evidence>
<dbReference type="CDD" id="cd00796">
    <property type="entry name" value="INT_Rci_Hp1_C"/>
    <property type="match status" value="1"/>
</dbReference>
<gene>
    <name evidence="8" type="ORF">EV686_106174</name>
</gene>
<feature type="domain" description="Core-binding (CB)" evidence="7">
    <location>
        <begin position="57"/>
        <end position="141"/>
    </location>
</feature>
<keyword evidence="2" id="KW-0229">DNA integration</keyword>
<keyword evidence="4" id="KW-0233">DNA recombination</keyword>
<dbReference type="Gene3D" id="1.10.443.10">
    <property type="entry name" value="Intergrase catalytic core"/>
    <property type="match status" value="1"/>
</dbReference>
<dbReference type="GO" id="GO:0015074">
    <property type="term" value="P:DNA integration"/>
    <property type="evidence" value="ECO:0007669"/>
    <property type="project" value="UniProtKB-KW"/>
</dbReference>
<dbReference type="PANTHER" id="PTHR30349">
    <property type="entry name" value="PHAGE INTEGRASE-RELATED"/>
    <property type="match status" value="1"/>
</dbReference>
<dbReference type="GO" id="GO:0003677">
    <property type="term" value="F:DNA binding"/>
    <property type="evidence" value="ECO:0007669"/>
    <property type="project" value="UniProtKB-UniRule"/>
</dbReference>
<dbReference type="PROSITE" id="PS51898">
    <property type="entry name" value="TYR_RECOMBINASE"/>
    <property type="match status" value="1"/>
</dbReference>
<dbReference type="OrthoDB" id="662444at2"/>
<dbReference type="SUPFAM" id="SSF56349">
    <property type="entry name" value="DNA breaking-rejoining enzymes"/>
    <property type="match status" value="1"/>
</dbReference>
<dbReference type="AlphaFoldDB" id="A0A4R3V1I9"/>
<comment type="caution">
    <text evidence="8">The sequence shown here is derived from an EMBL/GenBank/DDBJ whole genome shotgun (WGS) entry which is preliminary data.</text>
</comment>
<proteinExistence type="inferred from homology"/>
<dbReference type="PROSITE" id="PS51900">
    <property type="entry name" value="CB"/>
    <property type="match status" value="1"/>
</dbReference>
<feature type="domain" description="Tyr recombinase" evidence="6">
    <location>
        <begin position="160"/>
        <end position="329"/>
    </location>
</feature>
<reference evidence="8 9" key="1">
    <citation type="submission" date="2019-03" db="EMBL/GenBank/DDBJ databases">
        <title>Genomic Encyclopedia of Type Strains, Phase IV (KMG-IV): sequencing the most valuable type-strain genomes for metagenomic binning, comparative biology and taxonomic classification.</title>
        <authorList>
            <person name="Goeker M."/>
        </authorList>
    </citation>
    <scope>NUCLEOTIDE SEQUENCE [LARGE SCALE GENOMIC DNA]</scope>
    <source>
        <strain evidence="8 9">DSM 100048</strain>
    </source>
</reference>
<dbReference type="RefSeq" id="WP_132477385.1">
    <property type="nucleotide sequence ID" value="NZ_JBHRVM010000001.1"/>
</dbReference>
<organism evidence="8 9">
    <name type="scientific">Paracandidimonas soli</name>
    <dbReference type="NCBI Taxonomy" id="1917182"/>
    <lineage>
        <taxon>Bacteria</taxon>
        <taxon>Pseudomonadati</taxon>
        <taxon>Pseudomonadota</taxon>
        <taxon>Betaproteobacteria</taxon>
        <taxon>Burkholderiales</taxon>
        <taxon>Alcaligenaceae</taxon>
        <taxon>Paracandidimonas</taxon>
    </lineage>
</organism>
<keyword evidence="9" id="KW-1185">Reference proteome</keyword>
<dbReference type="InterPro" id="IPR050090">
    <property type="entry name" value="Tyrosine_recombinase_XerCD"/>
</dbReference>
<name>A0A4R3V1I9_9BURK</name>
<dbReference type="InterPro" id="IPR011010">
    <property type="entry name" value="DNA_brk_join_enz"/>
</dbReference>
<dbReference type="Proteomes" id="UP000294692">
    <property type="component" value="Unassembled WGS sequence"/>
</dbReference>
<accession>A0A4R3V1I9</accession>
<dbReference type="EMBL" id="SMBX01000006">
    <property type="protein sequence ID" value="TCU97291.1"/>
    <property type="molecule type" value="Genomic_DNA"/>
</dbReference>
<evidence type="ECO:0000256" key="1">
    <source>
        <dbReference type="ARBA" id="ARBA00008857"/>
    </source>
</evidence>
<dbReference type="PANTHER" id="PTHR30349:SF64">
    <property type="entry name" value="PROPHAGE INTEGRASE INTD-RELATED"/>
    <property type="match status" value="1"/>
</dbReference>
<evidence type="ECO:0000256" key="5">
    <source>
        <dbReference type="PROSITE-ProRule" id="PRU01248"/>
    </source>
</evidence>
<dbReference type="Pfam" id="PF00589">
    <property type="entry name" value="Phage_integrase"/>
    <property type="match status" value="1"/>
</dbReference>
<dbReference type="GO" id="GO:0006310">
    <property type="term" value="P:DNA recombination"/>
    <property type="evidence" value="ECO:0007669"/>
    <property type="project" value="UniProtKB-KW"/>
</dbReference>